<protein>
    <submittedName>
        <fullName evidence="2">Esterase</fullName>
    </submittedName>
</protein>
<keyword evidence="3" id="KW-1185">Reference proteome</keyword>
<gene>
    <name evidence="2" type="ORF">KO481_16340</name>
</gene>
<evidence type="ECO:0000256" key="1">
    <source>
        <dbReference type="SAM" id="SignalP"/>
    </source>
</evidence>
<dbReference type="Proteomes" id="UP000733379">
    <property type="component" value="Unassembled WGS sequence"/>
</dbReference>
<dbReference type="InterPro" id="IPR013207">
    <property type="entry name" value="LGFP"/>
</dbReference>
<evidence type="ECO:0000313" key="2">
    <source>
        <dbReference type="EMBL" id="MBU3063090.1"/>
    </source>
</evidence>
<evidence type="ECO:0000313" key="3">
    <source>
        <dbReference type="Proteomes" id="UP000733379"/>
    </source>
</evidence>
<reference evidence="2 3" key="1">
    <citation type="submission" date="2021-06" db="EMBL/GenBank/DDBJ databases">
        <title>Actinomycetes sequencing.</title>
        <authorList>
            <person name="Shan Q."/>
        </authorList>
    </citation>
    <scope>NUCLEOTIDE SEQUENCE [LARGE SCALE GENOMIC DNA]</scope>
    <source>
        <strain evidence="2 3">NEAU-G5</strain>
    </source>
</reference>
<accession>A0ABS6B010</accession>
<feature type="chain" id="PRO_5047054109" evidence="1">
    <location>
        <begin position="29"/>
        <end position="178"/>
    </location>
</feature>
<organism evidence="2 3">
    <name type="scientific">Nocardia albiluteola</name>
    <dbReference type="NCBI Taxonomy" id="2842303"/>
    <lineage>
        <taxon>Bacteria</taxon>
        <taxon>Bacillati</taxon>
        <taxon>Actinomycetota</taxon>
        <taxon>Actinomycetes</taxon>
        <taxon>Mycobacteriales</taxon>
        <taxon>Nocardiaceae</taxon>
        <taxon>Nocardia</taxon>
    </lineage>
</organism>
<dbReference type="Pfam" id="PF08310">
    <property type="entry name" value="LGFP"/>
    <property type="match status" value="2"/>
</dbReference>
<keyword evidence="1" id="KW-0732">Signal</keyword>
<name>A0ABS6B010_9NOCA</name>
<feature type="signal peptide" evidence="1">
    <location>
        <begin position="1"/>
        <end position="28"/>
    </location>
</feature>
<dbReference type="EMBL" id="JAHKNI010000005">
    <property type="protein sequence ID" value="MBU3063090.1"/>
    <property type="molecule type" value="Genomic_DNA"/>
</dbReference>
<proteinExistence type="predicted"/>
<sequence>MDMHHLARRTAATTMTLAAATLFFTACSSNNDGSSSSSSSSMTTAAAAAAQSSAAAGPTETKIQTPNGEFTITGHLMAKYNEMGGASSPLGAPTGNSVSGPNGGSCQEFTGGAICWSEPTGPHVVWGEIRKAWDSDGGVNGKLGYPTTDEKDVVGGKESDFSGGTISWVNEKTTVTPK</sequence>
<comment type="caution">
    <text evidence="2">The sequence shown here is derived from an EMBL/GenBank/DDBJ whole genome shotgun (WGS) entry which is preliminary data.</text>
</comment>